<dbReference type="GO" id="GO:0005525">
    <property type="term" value="F:GTP binding"/>
    <property type="evidence" value="ECO:0007669"/>
    <property type="project" value="UniProtKB-KW"/>
</dbReference>
<dbReference type="SUPFAM" id="SSF52540">
    <property type="entry name" value="P-loop containing nucleoside triphosphate hydrolases"/>
    <property type="match status" value="1"/>
</dbReference>
<dbReference type="GeneID" id="80919435"/>
<evidence type="ECO:0000313" key="10">
    <source>
        <dbReference type="Proteomes" id="UP001161438"/>
    </source>
</evidence>
<comment type="subcellular location">
    <subcellularLocation>
        <location evidence="1">Nucleus</location>
    </subcellularLocation>
</comment>
<evidence type="ECO:0000256" key="7">
    <source>
        <dbReference type="ARBA" id="ARBA00055641"/>
    </source>
</evidence>
<keyword evidence="5" id="KW-0508">mRNA splicing</keyword>
<dbReference type="GO" id="GO:0030623">
    <property type="term" value="F:U5 snRNA binding"/>
    <property type="evidence" value="ECO:0007669"/>
    <property type="project" value="TreeGrafter"/>
</dbReference>
<dbReference type="PRINTS" id="PR00315">
    <property type="entry name" value="ELONGATNFCT"/>
</dbReference>
<dbReference type="GO" id="GO:0003924">
    <property type="term" value="F:GTPase activity"/>
    <property type="evidence" value="ECO:0007669"/>
    <property type="project" value="InterPro"/>
</dbReference>
<dbReference type="Gene3D" id="2.40.30.10">
    <property type="entry name" value="Translation factors"/>
    <property type="match status" value="1"/>
</dbReference>
<dbReference type="Proteomes" id="UP001161438">
    <property type="component" value="Chromosome 11"/>
</dbReference>
<sequence>MEGDDLFDEFGNLVGVNPLDSDEEEEEVLDEQELYETDITGESGDKNGIKANPFISVGNDKGVGTDLGYPYGKGVEVLIETENTQSVKTPLVKPVAERSKLQEHTIFTQLKKNIPKTKYNRDYMLSMTDIPERIINVGVIGPLHSGKTSLMDLLIIDSHKRIPDMSKNTELGWKPLRYMDNMKQEIDRGISIKLNGSTLLCTNLESKSNIINFLDAPGHTNFIDETAVAFAASDLALIVIDVVEGVTSVVEQLIKQSIRNKLAMCFVINKLDRLILDLKLPPMDAYFKLNHIIKDINSFTKGQVFSPAYNNIIFASAKLGFTFTVKEFVAYNYSHSIPPSKIDDFITRLWGSVYFHKGNFQSKPFDSVEGYPTFVEFILNPIYKIFSYALSMEKDKLKNLLRNSFRINLRHEVLKYDPQPFLKHVLQLIFKEQTGLVDSITRCYEPLTLTDNKVNQLSSPGKHTSKDILWAHVLKTLDYGGTEWSLVRIYSGLLKRGDKVRILDTSQSESRQKRAIINNTEIESFDKEEDGDDDETPMCTVEEIGLLGGRYVYPLSKAHKGQIVLVKGISSAYIKSATLYSVKNKEDMKTLKYFRPLDYITEAVFKIVLQPLLPKELPKLLHGLNKVTKYYPGVVVKVEESGEHVILGNGELYMDCLLYDLRTRYADIEIKISDPLTVFSESCSNESFASIPVNNSISRLNDESSLGLAISVTAEPLDFKMIQDLSKNVLGKGQNYLNIDEIIDNPRKLSKILRTEYGWDSLASRNVWSFYNGNVLINDTLPGEVSPELLSEYKQQIIQGFYWAVKEGPLAEEPIYGVQYKLLSITIPSDTNIDVIKSQIIPLMRKACYVGLLTATPALLEPVYEVNITVHAPLLPIVEELVKKRRGSRIYKTIKVVGTPLMEIRGQIPVIESPGFEIDLRLCTNGLGMCQLYFWHKIWRKVPGDVLDKDAFIPKLKAAPVNSLSRDFVMKTRRRKGISTGGFMSNDGPTLEKYISAELFVQLRENGLIP</sequence>
<dbReference type="InterPro" id="IPR005517">
    <property type="entry name" value="Transl_elong_EFG/EF2_IV"/>
</dbReference>
<dbReference type="PANTHER" id="PTHR42908:SF6">
    <property type="entry name" value="116 KDA U5 SMALL NUCLEAR RIBONUCLEOPROTEIN COMPONENT"/>
    <property type="match status" value="1"/>
</dbReference>
<dbReference type="Gene3D" id="3.40.50.300">
    <property type="entry name" value="P-loop containing nucleotide triphosphate hydrolases"/>
    <property type="match status" value="1"/>
</dbReference>
<dbReference type="InterPro" id="IPR020568">
    <property type="entry name" value="Ribosomal_Su5_D2-typ_SF"/>
</dbReference>
<dbReference type="InterPro" id="IPR000640">
    <property type="entry name" value="EFG_V-like"/>
</dbReference>
<dbReference type="InterPro" id="IPR000795">
    <property type="entry name" value="T_Tr_GTP-bd_dom"/>
</dbReference>
<keyword evidence="4" id="KW-0342">GTP-binding</keyword>
<dbReference type="EMBL" id="OX365767">
    <property type="protein sequence ID" value="CAI4034602.1"/>
    <property type="molecule type" value="Genomic_DNA"/>
</dbReference>
<reference evidence="9" key="1">
    <citation type="submission" date="2022-10" db="EMBL/GenBank/DDBJ databases">
        <authorList>
            <person name="Byrne P K."/>
        </authorList>
    </citation>
    <scope>NUCLEOTIDE SEQUENCE</scope>
    <source>
        <strain evidence="9">IFO1815</strain>
    </source>
</reference>
<dbReference type="FunFam" id="2.40.30.10:FF:000214">
    <property type="entry name" value="U5 snRNP-specific protein"/>
    <property type="match status" value="1"/>
</dbReference>
<dbReference type="SUPFAM" id="SSF50447">
    <property type="entry name" value="Translation proteins"/>
    <property type="match status" value="1"/>
</dbReference>
<dbReference type="FunFam" id="3.40.50.300:FF:000646">
    <property type="entry name" value="U5 small nuclear ribonucleoprotein component"/>
    <property type="match status" value="1"/>
</dbReference>
<dbReference type="PROSITE" id="PS51722">
    <property type="entry name" value="G_TR_2"/>
    <property type="match status" value="1"/>
</dbReference>
<comment type="function">
    <text evidence="7">Component of the U5 snRNP complex required for pre-mRNA splicing. Binds GTP.</text>
</comment>
<dbReference type="Pfam" id="PF16004">
    <property type="entry name" value="EFTUD2"/>
    <property type="match status" value="1"/>
</dbReference>
<dbReference type="PANTHER" id="PTHR42908">
    <property type="entry name" value="TRANSLATION ELONGATION FACTOR-RELATED"/>
    <property type="match status" value="1"/>
</dbReference>
<dbReference type="FunFam" id="3.30.70.240:FF:000022">
    <property type="entry name" value="U5 snRNP-specific protein"/>
    <property type="match status" value="1"/>
</dbReference>
<dbReference type="SUPFAM" id="SSF54980">
    <property type="entry name" value="EF-G C-terminal domain-like"/>
    <property type="match status" value="2"/>
</dbReference>
<evidence type="ECO:0000256" key="6">
    <source>
        <dbReference type="ARBA" id="ARBA00023242"/>
    </source>
</evidence>
<dbReference type="InterPro" id="IPR044121">
    <property type="entry name" value="Snu114_GTP-bd"/>
</dbReference>
<evidence type="ECO:0000256" key="3">
    <source>
        <dbReference type="ARBA" id="ARBA00022741"/>
    </source>
</evidence>
<dbReference type="GO" id="GO:0071007">
    <property type="term" value="C:U2-type catalytic step 2 spliceosome"/>
    <property type="evidence" value="ECO:0007669"/>
    <property type="project" value="TreeGrafter"/>
</dbReference>
<dbReference type="RefSeq" id="XP_056077722.1">
    <property type="nucleotide sequence ID" value="XM_056223734.1"/>
</dbReference>
<dbReference type="Pfam" id="PF00009">
    <property type="entry name" value="GTP_EFTU"/>
    <property type="match status" value="1"/>
</dbReference>
<dbReference type="FunFam" id="3.30.70.870:FF:000002">
    <property type="entry name" value="Translation elongation factor 2"/>
    <property type="match status" value="1"/>
</dbReference>
<keyword evidence="2" id="KW-0507">mRNA processing</keyword>
<keyword evidence="10" id="KW-1185">Reference proteome</keyword>
<dbReference type="Pfam" id="PF03764">
    <property type="entry name" value="EFG_IV"/>
    <property type="match status" value="1"/>
</dbReference>
<evidence type="ECO:0000256" key="4">
    <source>
        <dbReference type="ARBA" id="ARBA00023134"/>
    </source>
</evidence>
<keyword evidence="3" id="KW-0547">Nucleotide-binding</keyword>
<dbReference type="Gene3D" id="3.30.70.240">
    <property type="match status" value="1"/>
</dbReference>
<dbReference type="GO" id="GO:0046540">
    <property type="term" value="C:U4/U6 x U5 tri-snRNP complex"/>
    <property type="evidence" value="ECO:0007669"/>
    <property type="project" value="TreeGrafter"/>
</dbReference>
<dbReference type="SUPFAM" id="SSF54211">
    <property type="entry name" value="Ribosomal protein S5 domain 2-like"/>
    <property type="match status" value="1"/>
</dbReference>
<dbReference type="SMART" id="SM00889">
    <property type="entry name" value="EFG_IV"/>
    <property type="match status" value="1"/>
</dbReference>
<dbReference type="InterPro" id="IPR027417">
    <property type="entry name" value="P-loop_NTPase"/>
</dbReference>
<dbReference type="Gene3D" id="3.30.230.10">
    <property type="match status" value="1"/>
</dbReference>
<protein>
    <recommendedName>
        <fullName evidence="8">Tr-type G domain-containing protein</fullName>
    </recommendedName>
</protein>
<feature type="domain" description="Tr-type G" evidence="8">
    <location>
        <begin position="132"/>
        <end position="340"/>
    </location>
</feature>
<evidence type="ECO:0000256" key="1">
    <source>
        <dbReference type="ARBA" id="ARBA00004123"/>
    </source>
</evidence>
<dbReference type="GO" id="GO:0005682">
    <property type="term" value="C:U5 snRNP"/>
    <property type="evidence" value="ECO:0007669"/>
    <property type="project" value="UniProtKB-ARBA"/>
</dbReference>
<dbReference type="CDD" id="cd04167">
    <property type="entry name" value="Snu114p"/>
    <property type="match status" value="1"/>
</dbReference>
<evidence type="ECO:0000256" key="2">
    <source>
        <dbReference type="ARBA" id="ARBA00022664"/>
    </source>
</evidence>
<organism evidence="9 10">
    <name type="scientific">Saccharomyces mikatae IFO 1815</name>
    <dbReference type="NCBI Taxonomy" id="226126"/>
    <lineage>
        <taxon>Eukaryota</taxon>
        <taxon>Fungi</taxon>
        <taxon>Dikarya</taxon>
        <taxon>Ascomycota</taxon>
        <taxon>Saccharomycotina</taxon>
        <taxon>Saccharomycetes</taxon>
        <taxon>Saccharomycetales</taxon>
        <taxon>Saccharomycetaceae</taxon>
        <taxon>Saccharomyces</taxon>
    </lineage>
</organism>
<dbReference type="CDD" id="cd01683">
    <property type="entry name" value="EF2_IV_snRNP"/>
    <property type="match status" value="1"/>
</dbReference>
<gene>
    <name evidence="9" type="primary">SMKI11G0480</name>
    <name evidence="9" type="ORF">SMKI_11G0480</name>
</gene>
<evidence type="ECO:0000259" key="8">
    <source>
        <dbReference type="PROSITE" id="PS51722"/>
    </source>
</evidence>
<dbReference type="InterPro" id="IPR014721">
    <property type="entry name" value="Ribsml_uS5_D2-typ_fold_subgr"/>
</dbReference>
<dbReference type="Pfam" id="PF00679">
    <property type="entry name" value="EFG_C"/>
    <property type="match status" value="1"/>
</dbReference>
<dbReference type="GO" id="GO:0000974">
    <property type="term" value="C:Prp19 complex"/>
    <property type="evidence" value="ECO:0007669"/>
    <property type="project" value="UniProtKB-ARBA"/>
</dbReference>
<dbReference type="GO" id="GO:0005829">
    <property type="term" value="C:cytosol"/>
    <property type="evidence" value="ECO:0007669"/>
    <property type="project" value="TreeGrafter"/>
</dbReference>
<dbReference type="AlphaFoldDB" id="A0AA35IPN0"/>
<keyword evidence="6" id="KW-0539">Nucleus</keyword>
<dbReference type="GO" id="GO:0000398">
    <property type="term" value="P:mRNA splicing, via spliceosome"/>
    <property type="evidence" value="ECO:0007669"/>
    <property type="project" value="TreeGrafter"/>
</dbReference>
<dbReference type="InterPro" id="IPR035647">
    <property type="entry name" value="EFG_III/V"/>
</dbReference>
<accession>A0AA35IPN0</accession>
<evidence type="ECO:0000256" key="5">
    <source>
        <dbReference type="ARBA" id="ARBA00023187"/>
    </source>
</evidence>
<dbReference type="Gene3D" id="3.30.70.870">
    <property type="entry name" value="Elongation Factor G (Translational Gtpase), domain 3"/>
    <property type="match status" value="1"/>
</dbReference>
<proteinExistence type="predicted"/>
<name>A0AA35IPN0_SACMI</name>
<evidence type="ECO:0000313" key="9">
    <source>
        <dbReference type="EMBL" id="CAI4034602.1"/>
    </source>
</evidence>
<dbReference type="InterPro" id="IPR009000">
    <property type="entry name" value="Transl_B-barrel_sf"/>
</dbReference>
<dbReference type="InterPro" id="IPR031950">
    <property type="entry name" value="EFTUD2_N"/>
</dbReference>